<dbReference type="FunFam" id="1.20.1270.220:FF:000001">
    <property type="entry name" value="bromodomain-containing protein 2 isoform X1"/>
    <property type="match status" value="1"/>
</dbReference>
<dbReference type="GO" id="GO:0005634">
    <property type="term" value="C:nucleus"/>
    <property type="evidence" value="ECO:0007669"/>
    <property type="project" value="TreeGrafter"/>
</dbReference>
<feature type="compositionally biased region" description="Polar residues" evidence="4">
    <location>
        <begin position="287"/>
        <end position="300"/>
    </location>
</feature>
<dbReference type="InterPro" id="IPR027353">
    <property type="entry name" value="NET_dom"/>
</dbReference>
<feature type="compositionally biased region" description="Basic and acidic residues" evidence="4">
    <location>
        <begin position="961"/>
        <end position="972"/>
    </location>
</feature>
<dbReference type="Proteomes" id="UP000038045">
    <property type="component" value="Unplaced"/>
</dbReference>
<dbReference type="InterPro" id="IPR038336">
    <property type="entry name" value="NET_sf"/>
</dbReference>
<proteinExistence type="predicted"/>
<evidence type="ECO:0000256" key="2">
    <source>
        <dbReference type="ARBA" id="ARBA00023117"/>
    </source>
</evidence>
<protein>
    <submittedName>
        <fullName evidence="8">Bromodomain-containing protein</fullName>
    </submittedName>
</protein>
<keyword evidence="2 3" id="KW-0103">Bromodomain</keyword>
<dbReference type="GO" id="GO:0006338">
    <property type="term" value="P:chromatin remodeling"/>
    <property type="evidence" value="ECO:0007669"/>
    <property type="project" value="TreeGrafter"/>
</dbReference>
<dbReference type="InterPro" id="IPR018359">
    <property type="entry name" value="Bromodomain_CS"/>
</dbReference>
<feature type="region of interest" description="Disordered" evidence="4">
    <location>
        <begin position="573"/>
        <end position="648"/>
    </location>
</feature>
<dbReference type="InterPro" id="IPR050935">
    <property type="entry name" value="Bromo_chromatin_reader"/>
</dbReference>
<dbReference type="STRING" id="131310.A0A0N4ZR71"/>
<evidence type="ECO:0000259" key="5">
    <source>
        <dbReference type="PROSITE" id="PS50014"/>
    </source>
</evidence>
<accession>A0A0N4ZR71</accession>
<feature type="compositionally biased region" description="Basic residues" evidence="4">
    <location>
        <begin position="631"/>
        <end position="642"/>
    </location>
</feature>
<dbReference type="Pfam" id="PF17035">
    <property type="entry name" value="BET"/>
    <property type="match status" value="1"/>
</dbReference>
<dbReference type="InterPro" id="IPR043509">
    <property type="entry name" value="Bromo_Brdt_II"/>
</dbReference>
<feature type="domain" description="Bromo" evidence="5">
    <location>
        <begin position="355"/>
        <end position="427"/>
    </location>
</feature>
<name>A0A0N4ZR71_PARTI</name>
<dbReference type="PANTHER" id="PTHR22880:SF225">
    <property type="entry name" value="BROMODOMAIN-CONTAINING PROTEIN BET-1-RELATED"/>
    <property type="match status" value="1"/>
</dbReference>
<feature type="region of interest" description="Disordered" evidence="4">
    <location>
        <begin position="287"/>
        <end position="319"/>
    </location>
</feature>
<feature type="domain" description="NET" evidence="6">
    <location>
        <begin position="657"/>
        <end position="738"/>
    </location>
</feature>
<feature type="compositionally biased region" description="Basic and acidic residues" evidence="4">
    <location>
        <begin position="753"/>
        <end position="762"/>
    </location>
</feature>
<evidence type="ECO:0000313" key="8">
    <source>
        <dbReference type="WBParaSite" id="PTRK_0001100600.1"/>
    </source>
</evidence>
<dbReference type="GO" id="GO:0006355">
    <property type="term" value="P:regulation of DNA-templated transcription"/>
    <property type="evidence" value="ECO:0007669"/>
    <property type="project" value="TreeGrafter"/>
</dbReference>
<feature type="compositionally biased region" description="Acidic residues" evidence="4">
    <location>
        <begin position="797"/>
        <end position="812"/>
    </location>
</feature>
<dbReference type="InterPro" id="IPR036427">
    <property type="entry name" value="Bromodomain-like_sf"/>
</dbReference>
<feature type="compositionally biased region" description="Basic and acidic residues" evidence="4">
    <location>
        <begin position="813"/>
        <end position="829"/>
    </location>
</feature>
<feature type="compositionally biased region" description="Low complexity" evidence="4">
    <location>
        <begin position="929"/>
        <end position="943"/>
    </location>
</feature>
<dbReference type="PROSITE" id="PS51525">
    <property type="entry name" value="NET"/>
    <property type="match status" value="1"/>
</dbReference>
<evidence type="ECO:0000256" key="4">
    <source>
        <dbReference type="SAM" id="MobiDB-lite"/>
    </source>
</evidence>
<dbReference type="CDD" id="cd05498">
    <property type="entry name" value="Bromo_Brdt_II_like"/>
    <property type="match status" value="1"/>
</dbReference>
<evidence type="ECO:0000256" key="3">
    <source>
        <dbReference type="PROSITE-ProRule" id="PRU00035"/>
    </source>
</evidence>
<reference evidence="8" key="1">
    <citation type="submission" date="2017-02" db="UniProtKB">
        <authorList>
            <consortium name="WormBaseParasite"/>
        </authorList>
    </citation>
    <scope>IDENTIFICATION</scope>
</reference>
<feature type="region of interest" description="Disordered" evidence="4">
    <location>
        <begin position="753"/>
        <end position="833"/>
    </location>
</feature>
<feature type="region of interest" description="Disordered" evidence="4">
    <location>
        <begin position="107"/>
        <end position="130"/>
    </location>
</feature>
<dbReference type="Gene3D" id="1.20.920.10">
    <property type="entry name" value="Bromodomain-like"/>
    <property type="match status" value="2"/>
</dbReference>
<dbReference type="PRINTS" id="PR00503">
    <property type="entry name" value="BROMODOMAIN"/>
</dbReference>
<dbReference type="SMART" id="SM00297">
    <property type="entry name" value="BROMO"/>
    <property type="match status" value="2"/>
</dbReference>
<dbReference type="PANTHER" id="PTHR22880">
    <property type="entry name" value="FALZ-RELATED BROMODOMAIN-CONTAINING PROTEINS"/>
    <property type="match status" value="1"/>
</dbReference>
<feature type="domain" description="Bromo" evidence="5">
    <location>
        <begin position="184"/>
        <end position="256"/>
    </location>
</feature>
<sequence length="1000" mass="111495">MLQSSPSASSVPNIITSDGESVLTTTINNIDPENQTESISPQVSGEQLNVEEISSIKSSITEENQNTNMAPSFQEINETASTTKSISVDDIASKLTGNMNKQTIENVTSAASSQSKDQDSNTKSPSALEGCEVDRMVLTGGYPSPKQVPVNGIVQPRVIPPPGKPAKVTNQLLFIHQHIIKPVIKMKSAWPFVKPVDTKKLNIPDYHTVIDRPMDFNTIDRRLKSTYYTCAEECLHEIEEEISSSKKGGNKKAKSIGARGTVKLSESETKRVLTLLHNCVKASRESTTASEAGVTSSNGIGSKGIKRKADDSGRQQRVKKPPVIEYDKLEPRYKGKFNDQMKFLSKLLAELNSKKYYDFAYPFYTPVDAEMLQIYDYYNIIKNPMDLQTMKKKLDARQYVNAQEFKDDFYLMLNNCYKYNPPHDQVHQFGKRLQSMFEEKWKALPPETPTVVSKNESHSASTSYNGILPMSHIPPPISTPHQKVVQQQGMSEEHLELLITSLQQQTVTLQAIMNEMTSFSQKLINLKMERNMAKIQNTELPPIPLEISNDFAKIMANFQRTSVVPQMFDTAPVIQPSPVGPPPKKSKSSKKSAQLPKQFTPELPQQQPPVKTEVSEIKPQQQTIAQGTPSKRGRKPGSKNKPKLSPLSAARLEYNFNSDDECNSMPMSYEEKRQLSLDINKLPGDSLSRVINIIEAREQIGDVNPDEIEIDFEVLQPKTLRELEAYVAHCLKRKARRPTLKDTAEIEKQEKDIKEKIERLESGEGPSYANGVSAETSSAKGGAVESSSESDSSGSSSDEESSDDSSDSESESEERRKNRHSENDLDKNQSFKNIVHPGAAPIFESKETIPEKSNIGVSVLDMLNIPTNDNSNSIDSNGNGSRNAEIEPVQNNIFNKTVIKNIMHKQLSKKKNPPFRQPEVSSTNVLRNSNSPITPHTISPIPSAQGTSTPSDSVAMPQYPRDSEKINEMKERERKKRAEKLAATGISEQVELMNDFESYL</sequence>
<dbReference type="GO" id="GO:0000785">
    <property type="term" value="C:chromatin"/>
    <property type="evidence" value="ECO:0007669"/>
    <property type="project" value="TreeGrafter"/>
</dbReference>
<evidence type="ECO:0000256" key="1">
    <source>
        <dbReference type="ARBA" id="ARBA00022737"/>
    </source>
</evidence>
<dbReference type="PROSITE" id="PS50014">
    <property type="entry name" value="BROMODOMAIN_2"/>
    <property type="match status" value="2"/>
</dbReference>
<feature type="compositionally biased region" description="Polar residues" evidence="4">
    <location>
        <begin position="618"/>
        <end position="629"/>
    </location>
</feature>
<dbReference type="Pfam" id="PF00439">
    <property type="entry name" value="Bromodomain"/>
    <property type="match status" value="2"/>
</dbReference>
<organism evidence="7 8">
    <name type="scientific">Parastrongyloides trichosuri</name>
    <name type="common">Possum-specific nematode worm</name>
    <dbReference type="NCBI Taxonomy" id="131310"/>
    <lineage>
        <taxon>Eukaryota</taxon>
        <taxon>Metazoa</taxon>
        <taxon>Ecdysozoa</taxon>
        <taxon>Nematoda</taxon>
        <taxon>Chromadorea</taxon>
        <taxon>Rhabditida</taxon>
        <taxon>Tylenchina</taxon>
        <taxon>Panagrolaimomorpha</taxon>
        <taxon>Strongyloidoidea</taxon>
        <taxon>Strongyloididae</taxon>
        <taxon>Parastrongyloides</taxon>
    </lineage>
</organism>
<dbReference type="WBParaSite" id="PTRK_0001100600.1">
    <property type="protein sequence ID" value="PTRK_0001100600.1"/>
    <property type="gene ID" value="PTRK_0001100600"/>
</dbReference>
<evidence type="ECO:0000259" key="6">
    <source>
        <dbReference type="PROSITE" id="PS51525"/>
    </source>
</evidence>
<keyword evidence="1" id="KW-0677">Repeat</keyword>
<feature type="compositionally biased region" description="Polar residues" evidence="4">
    <location>
        <begin position="919"/>
        <end position="928"/>
    </location>
</feature>
<dbReference type="PROSITE" id="PS00633">
    <property type="entry name" value="BROMODOMAIN_1"/>
    <property type="match status" value="1"/>
</dbReference>
<feature type="compositionally biased region" description="Low complexity" evidence="4">
    <location>
        <begin position="785"/>
        <end position="796"/>
    </location>
</feature>
<evidence type="ECO:0000313" key="7">
    <source>
        <dbReference type="Proteomes" id="UP000038045"/>
    </source>
</evidence>
<feature type="region of interest" description="Disordered" evidence="4">
    <location>
        <begin position="906"/>
        <end position="976"/>
    </location>
</feature>
<dbReference type="SUPFAM" id="SSF47370">
    <property type="entry name" value="Bromodomain"/>
    <property type="match status" value="2"/>
</dbReference>
<keyword evidence="7" id="KW-1185">Reference proteome</keyword>
<dbReference type="AlphaFoldDB" id="A0A0N4ZR71"/>
<dbReference type="Gene3D" id="1.20.1270.220">
    <property type="match status" value="1"/>
</dbReference>
<dbReference type="InterPro" id="IPR001487">
    <property type="entry name" value="Bromodomain"/>
</dbReference>